<dbReference type="EMBL" id="ML994689">
    <property type="protein sequence ID" value="KAF2177359.1"/>
    <property type="molecule type" value="Genomic_DNA"/>
</dbReference>
<accession>A0A6A6DGJ7</accession>
<dbReference type="AlphaFoldDB" id="A0A6A6DGJ7"/>
<evidence type="ECO:0000313" key="2">
    <source>
        <dbReference type="EMBL" id="KAF2177359.1"/>
    </source>
</evidence>
<organism evidence="2 3">
    <name type="scientific">Zopfia rhizophila CBS 207.26</name>
    <dbReference type="NCBI Taxonomy" id="1314779"/>
    <lineage>
        <taxon>Eukaryota</taxon>
        <taxon>Fungi</taxon>
        <taxon>Dikarya</taxon>
        <taxon>Ascomycota</taxon>
        <taxon>Pezizomycotina</taxon>
        <taxon>Dothideomycetes</taxon>
        <taxon>Dothideomycetes incertae sedis</taxon>
        <taxon>Zopfiaceae</taxon>
        <taxon>Zopfia</taxon>
    </lineage>
</organism>
<dbReference type="Proteomes" id="UP000800200">
    <property type="component" value="Unassembled WGS sequence"/>
</dbReference>
<reference evidence="2" key="1">
    <citation type="journal article" date="2020" name="Stud. Mycol.">
        <title>101 Dothideomycetes genomes: a test case for predicting lifestyles and emergence of pathogens.</title>
        <authorList>
            <person name="Haridas S."/>
            <person name="Albert R."/>
            <person name="Binder M."/>
            <person name="Bloem J."/>
            <person name="Labutti K."/>
            <person name="Salamov A."/>
            <person name="Andreopoulos B."/>
            <person name="Baker S."/>
            <person name="Barry K."/>
            <person name="Bills G."/>
            <person name="Bluhm B."/>
            <person name="Cannon C."/>
            <person name="Castanera R."/>
            <person name="Culley D."/>
            <person name="Daum C."/>
            <person name="Ezra D."/>
            <person name="Gonzalez J."/>
            <person name="Henrissat B."/>
            <person name="Kuo A."/>
            <person name="Liang C."/>
            <person name="Lipzen A."/>
            <person name="Lutzoni F."/>
            <person name="Magnuson J."/>
            <person name="Mondo S."/>
            <person name="Nolan M."/>
            <person name="Ohm R."/>
            <person name="Pangilinan J."/>
            <person name="Park H.-J."/>
            <person name="Ramirez L."/>
            <person name="Alfaro M."/>
            <person name="Sun H."/>
            <person name="Tritt A."/>
            <person name="Yoshinaga Y."/>
            <person name="Zwiers L.-H."/>
            <person name="Turgeon B."/>
            <person name="Goodwin S."/>
            <person name="Spatafora J."/>
            <person name="Crous P."/>
            <person name="Grigoriev I."/>
        </authorList>
    </citation>
    <scope>NUCLEOTIDE SEQUENCE</scope>
    <source>
        <strain evidence="2">CBS 207.26</strain>
    </source>
</reference>
<evidence type="ECO:0000313" key="1">
    <source>
        <dbReference type="EMBL" id="KAF2174547.1"/>
    </source>
</evidence>
<dbReference type="EMBL" id="ML994835">
    <property type="protein sequence ID" value="KAF2174547.1"/>
    <property type="molecule type" value="Genomic_DNA"/>
</dbReference>
<evidence type="ECO:0000313" key="3">
    <source>
        <dbReference type="Proteomes" id="UP000800200"/>
    </source>
</evidence>
<proteinExistence type="predicted"/>
<gene>
    <name evidence="1" type="ORF">K469DRAFT_707330</name>
    <name evidence="2" type="ORF">K469DRAFT_720690</name>
</gene>
<sequence>MSAMHSSTKTCMRQCVAGATAIRRERGRPHCSIAQAGIDHAPGKKYRPFDRSCDLREREERGMDWGGRDREKRRVVSKLLRRYECRSGSPSSAQGT</sequence>
<name>A0A6A6DGJ7_9PEZI</name>
<keyword evidence="3" id="KW-1185">Reference proteome</keyword>
<protein>
    <submittedName>
        <fullName evidence="2">Uncharacterized protein</fullName>
    </submittedName>
</protein>